<evidence type="ECO:0008006" key="3">
    <source>
        <dbReference type="Google" id="ProtNLM"/>
    </source>
</evidence>
<organism evidence="1 2">
    <name type="scientific">Arachidicoccus ginsenosidivorans</name>
    <dbReference type="NCBI Taxonomy" id="496057"/>
    <lineage>
        <taxon>Bacteria</taxon>
        <taxon>Pseudomonadati</taxon>
        <taxon>Bacteroidota</taxon>
        <taxon>Chitinophagia</taxon>
        <taxon>Chitinophagales</taxon>
        <taxon>Chitinophagaceae</taxon>
        <taxon>Arachidicoccus</taxon>
    </lineage>
</organism>
<dbReference type="PANTHER" id="PTHR38436">
    <property type="entry name" value="POLYKETIDE CYCLASE SNOAL-LIKE DOMAIN"/>
    <property type="match status" value="1"/>
</dbReference>
<dbReference type="Proteomes" id="UP000321291">
    <property type="component" value="Chromosome"/>
</dbReference>
<protein>
    <recommendedName>
        <fullName evidence="3">Ester cyclase</fullName>
    </recommendedName>
</protein>
<dbReference type="PANTHER" id="PTHR38436:SF1">
    <property type="entry name" value="ESTER CYCLASE"/>
    <property type="match status" value="1"/>
</dbReference>
<dbReference type="AlphaFoldDB" id="A0A5B8VQW3"/>
<dbReference type="InterPro" id="IPR009959">
    <property type="entry name" value="Cyclase_SnoaL-like"/>
</dbReference>
<proteinExistence type="predicted"/>
<sequence>MKLKNPFIEQYKTRTGLVLMVLSFSYSLFAQQRTDHFIYPLNSKKMKEYMLLIHLPLSYGAVQASAVREKWTALTDQWKANGIFVSSFVFPGESYIVASKDSVTQKDIVSNELKVISTIIIRASDFKEAIQLAQKCPILEQEGIVEVREVQPRPATKTWTAEELINKKIIQNLYENILNNRKYDLLDSVISPDYIGIGNGEKKGVTSFLETVQAVINAFPDIQWHIIDLMAEGDKVVVRWTWTGTNTGNFRGIPASNNKVTDSAIVIYQLAEGKVINAWLQGDRLGVLMQIGVIPSDLISTSPAQNVTAK</sequence>
<gene>
    <name evidence="1" type="ORF">FSB73_22590</name>
</gene>
<reference evidence="1 2" key="1">
    <citation type="journal article" date="2017" name="Int. J. Syst. Evol. Microbiol.">
        <title>Arachidicoccus ginsenosidivorans sp. nov., with ginsenoside-converting activity isolated from ginseng cultivating soil.</title>
        <authorList>
            <person name="Siddiqi M.Z."/>
            <person name="Aslam Z."/>
            <person name="Im W.T."/>
        </authorList>
    </citation>
    <scope>NUCLEOTIDE SEQUENCE [LARGE SCALE GENOMIC DNA]</scope>
    <source>
        <strain evidence="1 2">Gsoil 809</strain>
    </source>
</reference>
<dbReference type="EMBL" id="CP042434">
    <property type="protein sequence ID" value="QEC74044.1"/>
    <property type="molecule type" value="Genomic_DNA"/>
</dbReference>
<dbReference type="Gene3D" id="3.10.450.50">
    <property type="match status" value="1"/>
</dbReference>
<keyword evidence="2" id="KW-1185">Reference proteome</keyword>
<dbReference type="Pfam" id="PF07366">
    <property type="entry name" value="SnoaL"/>
    <property type="match status" value="1"/>
</dbReference>
<dbReference type="Gene3D" id="3.30.70.1060">
    <property type="entry name" value="Dimeric alpha+beta barrel"/>
    <property type="match status" value="1"/>
</dbReference>
<dbReference type="GO" id="GO:0030638">
    <property type="term" value="P:polyketide metabolic process"/>
    <property type="evidence" value="ECO:0007669"/>
    <property type="project" value="InterPro"/>
</dbReference>
<dbReference type="InterPro" id="IPR032710">
    <property type="entry name" value="NTF2-like_dom_sf"/>
</dbReference>
<accession>A0A5B8VQW3</accession>
<dbReference type="KEGG" id="agi:FSB73_22590"/>
<evidence type="ECO:0000313" key="2">
    <source>
        <dbReference type="Proteomes" id="UP000321291"/>
    </source>
</evidence>
<name>A0A5B8VQW3_9BACT</name>
<evidence type="ECO:0000313" key="1">
    <source>
        <dbReference type="EMBL" id="QEC74044.1"/>
    </source>
</evidence>
<dbReference type="SUPFAM" id="SSF54427">
    <property type="entry name" value="NTF2-like"/>
    <property type="match status" value="1"/>
</dbReference>